<dbReference type="Pfam" id="PF05719">
    <property type="entry name" value="GPP34"/>
    <property type="match status" value="1"/>
</dbReference>
<name>A0A367FJA9_9ACTN</name>
<evidence type="ECO:0000256" key="2">
    <source>
        <dbReference type="ARBA" id="ARBA00023034"/>
    </source>
</evidence>
<dbReference type="AlphaFoldDB" id="A0A367FJA9"/>
<dbReference type="OrthoDB" id="4717569at2"/>
<comment type="caution">
    <text evidence="5">The sequence shown here is derived from an EMBL/GenBank/DDBJ whole genome shotgun (WGS) entry which is preliminary data.</text>
</comment>
<sequence>MMVDVPDTLPERLYLLTYDVEKKRMTYRSELGYLMRAGILAELLLAGHIADATGGPVARAKTLADPLLDETLQMVAESRRRTWQHWVNKGSGAAARQVRDRLESGGWIRVERRHVLGFIPLTKVTVRDTRVVKRLAGTVASALRGAHPASRLDRRDAALAALAAAVRLRTVMPRADWRARRVRGEELAEVVAPVPWALRKAIQAAQAAAGSGG</sequence>
<dbReference type="InterPro" id="IPR008628">
    <property type="entry name" value="GPP34-like"/>
</dbReference>
<dbReference type="Proteomes" id="UP000253094">
    <property type="component" value="Unassembled WGS sequence"/>
</dbReference>
<dbReference type="GO" id="GO:0070273">
    <property type="term" value="F:phosphatidylinositol-4-phosphate binding"/>
    <property type="evidence" value="ECO:0007669"/>
    <property type="project" value="InterPro"/>
</dbReference>
<accession>A0A367FJA9</accession>
<evidence type="ECO:0000256" key="4">
    <source>
        <dbReference type="ARBA" id="ARBA00023136"/>
    </source>
</evidence>
<organism evidence="5 6">
    <name type="scientific">Sphaerisporangium album</name>
    <dbReference type="NCBI Taxonomy" id="509200"/>
    <lineage>
        <taxon>Bacteria</taxon>
        <taxon>Bacillati</taxon>
        <taxon>Actinomycetota</taxon>
        <taxon>Actinomycetes</taxon>
        <taxon>Streptosporangiales</taxon>
        <taxon>Streptosporangiaceae</taxon>
        <taxon>Sphaerisporangium</taxon>
    </lineage>
</organism>
<comment type="subcellular location">
    <subcellularLocation>
        <location evidence="1">Golgi apparatus membrane</location>
        <topology evidence="1">Peripheral membrane protein</topology>
        <orientation evidence="1">Cytoplasmic side</orientation>
    </subcellularLocation>
</comment>
<evidence type="ECO:0000313" key="6">
    <source>
        <dbReference type="Proteomes" id="UP000253094"/>
    </source>
</evidence>
<dbReference type="InterPro" id="IPR038261">
    <property type="entry name" value="GPP34-like_sf"/>
</dbReference>
<dbReference type="GO" id="GO:0012505">
    <property type="term" value="C:endomembrane system"/>
    <property type="evidence" value="ECO:0007669"/>
    <property type="project" value="UniProtKB-ARBA"/>
</dbReference>
<gene>
    <name evidence="5" type="ORF">DQ384_14175</name>
</gene>
<keyword evidence="2" id="KW-0333">Golgi apparatus</keyword>
<dbReference type="GO" id="GO:0005737">
    <property type="term" value="C:cytoplasm"/>
    <property type="evidence" value="ECO:0007669"/>
    <property type="project" value="UniProtKB-ARBA"/>
</dbReference>
<protein>
    <submittedName>
        <fullName evidence="5">GPP34 family phosphoprotein</fullName>
    </submittedName>
</protein>
<dbReference type="Gene3D" id="1.10.3630.10">
    <property type="entry name" value="yeast vps74-n-term truncation variant domain like"/>
    <property type="match status" value="1"/>
</dbReference>
<keyword evidence="3" id="KW-0446">Lipid-binding</keyword>
<evidence type="ECO:0000313" key="5">
    <source>
        <dbReference type="EMBL" id="RCG30466.1"/>
    </source>
</evidence>
<evidence type="ECO:0000256" key="1">
    <source>
        <dbReference type="ARBA" id="ARBA00004255"/>
    </source>
</evidence>
<proteinExistence type="predicted"/>
<keyword evidence="6" id="KW-1185">Reference proteome</keyword>
<dbReference type="EMBL" id="QOIL01000007">
    <property type="protein sequence ID" value="RCG30466.1"/>
    <property type="molecule type" value="Genomic_DNA"/>
</dbReference>
<reference evidence="5 6" key="1">
    <citation type="submission" date="2018-06" db="EMBL/GenBank/DDBJ databases">
        <title>Sphaerisporangium craniellae sp. nov., isolated from a marine sponge in the South China Sea.</title>
        <authorList>
            <person name="Li L."/>
        </authorList>
    </citation>
    <scope>NUCLEOTIDE SEQUENCE [LARGE SCALE GENOMIC DNA]</scope>
    <source>
        <strain evidence="5 6">CCTCC AA 208026</strain>
    </source>
</reference>
<keyword evidence="4" id="KW-0472">Membrane</keyword>
<evidence type="ECO:0000256" key="3">
    <source>
        <dbReference type="ARBA" id="ARBA00023121"/>
    </source>
</evidence>